<name>A0A9D1E3Y5_9BACT</name>
<protein>
    <recommendedName>
        <fullName evidence="3">Glutamate racemase</fullName>
    </recommendedName>
</protein>
<dbReference type="EMBL" id="DVHL01000036">
    <property type="protein sequence ID" value="HIR66058.1"/>
    <property type="molecule type" value="Genomic_DNA"/>
</dbReference>
<comment type="caution">
    <text evidence="1">The sequence shown here is derived from an EMBL/GenBank/DDBJ whole genome shotgun (WGS) entry which is preliminary data.</text>
</comment>
<reference evidence="1" key="2">
    <citation type="journal article" date="2021" name="PeerJ">
        <title>Extensive microbial diversity within the chicken gut microbiome revealed by metagenomics and culture.</title>
        <authorList>
            <person name="Gilroy R."/>
            <person name="Ravi A."/>
            <person name="Getino M."/>
            <person name="Pursley I."/>
            <person name="Horton D.L."/>
            <person name="Alikhan N.F."/>
            <person name="Baker D."/>
            <person name="Gharbi K."/>
            <person name="Hall N."/>
            <person name="Watson M."/>
            <person name="Adriaenssens E.M."/>
            <person name="Foster-Nyarko E."/>
            <person name="Jarju S."/>
            <person name="Secka A."/>
            <person name="Antonio M."/>
            <person name="Oren A."/>
            <person name="Chaudhuri R.R."/>
            <person name="La Ragione R."/>
            <person name="Hildebrand F."/>
            <person name="Pallen M.J."/>
        </authorList>
    </citation>
    <scope>NUCLEOTIDE SEQUENCE</scope>
    <source>
        <strain evidence="1">CHK121-14286</strain>
    </source>
</reference>
<gene>
    <name evidence="1" type="ORF">IAC95_04190</name>
</gene>
<dbReference type="InterPro" id="IPR001920">
    <property type="entry name" value="Asp/Glu_race"/>
</dbReference>
<evidence type="ECO:0000313" key="2">
    <source>
        <dbReference type="Proteomes" id="UP000824200"/>
    </source>
</evidence>
<dbReference type="Proteomes" id="UP000824200">
    <property type="component" value="Unassembled WGS sequence"/>
</dbReference>
<dbReference type="Gene3D" id="3.40.50.1860">
    <property type="match status" value="2"/>
</dbReference>
<sequence>MKIAIIDDGVGAFATLNKLKYGLYADYTVKILDNHFPLGNFSRQQLCDIALHCVEDAVQQNFDTVVFSSTALSMAAVKNLSSRQDMDVFGCDAPILHASTYTASQVLVVGDKFVARASSRFPNVIPLALEQFPVLAERADEREIVSYIEDATQNYYGKFDCIALGNSSMNLYKHCFSRVFPNTHVFDSLEGVARKLRKKYKKNLKEESTVKICGEKGVDLQQKYHFFVDELQIAY</sequence>
<proteinExistence type="predicted"/>
<evidence type="ECO:0008006" key="3">
    <source>
        <dbReference type="Google" id="ProtNLM"/>
    </source>
</evidence>
<evidence type="ECO:0000313" key="1">
    <source>
        <dbReference type="EMBL" id="HIR66058.1"/>
    </source>
</evidence>
<dbReference type="AlphaFoldDB" id="A0A9D1E3Y5"/>
<organism evidence="1 2">
    <name type="scientific">Candidatus Fimimonas gallinarum</name>
    <dbReference type="NCBI Taxonomy" id="2840821"/>
    <lineage>
        <taxon>Bacteria</taxon>
        <taxon>Pseudomonadati</taxon>
        <taxon>Myxococcota</taxon>
        <taxon>Myxococcia</taxon>
        <taxon>Myxococcales</taxon>
        <taxon>Cystobacterineae</taxon>
        <taxon>Myxococcaceae</taxon>
        <taxon>Myxococcaceae incertae sedis</taxon>
        <taxon>Candidatus Fimimonas</taxon>
    </lineage>
</organism>
<reference evidence="1" key="1">
    <citation type="submission" date="2020-10" db="EMBL/GenBank/DDBJ databases">
        <authorList>
            <person name="Gilroy R."/>
        </authorList>
    </citation>
    <scope>NUCLEOTIDE SEQUENCE</scope>
    <source>
        <strain evidence="1">CHK121-14286</strain>
    </source>
</reference>
<dbReference type="GO" id="GO:0016855">
    <property type="term" value="F:racemase and epimerase activity, acting on amino acids and derivatives"/>
    <property type="evidence" value="ECO:0007669"/>
    <property type="project" value="InterPro"/>
</dbReference>
<dbReference type="SUPFAM" id="SSF53681">
    <property type="entry name" value="Aspartate/glutamate racemase"/>
    <property type="match status" value="1"/>
</dbReference>
<accession>A0A9D1E3Y5</accession>